<reference evidence="5 6" key="1">
    <citation type="submission" date="2019-09" db="EMBL/GenBank/DDBJ databases">
        <title>Isolation of a novel species in the genus Cupriavidus from patients with sepsis using whole genome sequencing.</title>
        <authorList>
            <person name="Kweon O.J."/>
            <person name="Lee M.-K."/>
        </authorList>
    </citation>
    <scope>NUCLEOTIDE SEQUENCE [LARGE SCALE GENOMIC DNA]</scope>
    <source>
        <strain evidence="5 6">MKL-01</strain>
    </source>
</reference>
<comment type="caution">
    <text evidence="5">The sequence shown here is derived from an EMBL/GenBank/DDBJ whole genome shotgun (WGS) entry which is preliminary data.</text>
</comment>
<evidence type="ECO:0000259" key="4">
    <source>
        <dbReference type="Pfam" id="PF02776"/>
    </source>
</evidence>
<dbReference type="CDD" id="cd07035">
    <property type="entry name" value="TPP_PYR_POX_like"/>
    <property type="match status" value="1"/>
</dbReference>
<feature type="domain" description="Thiamine pyrophosphate enzyme TPP-binding" evidence="3">
    <location>
        <begin position="387"/>
        <end position="521"/>
    </location>
</feature>
<dbReference type="AlphaFoldDB" id="A0A5M8B1V1"/>
<dbReference type="RefSeq" id="WP_150082328.1">
    <property type="nucleotide sequence ID" value="NZ_VWRN01000016.1"/>
</dbReference>
<gene>
    <name evidence="5" type="ORF">F1599_04525</name>
</gene>
<dbReference type="InterPro" id="IPR029061">
    <property type="entry name" value="THDP-binding"/>
</dbReference>
<organism evidence="5 6">
    <name type="scientific">Cupriavidus cauae</name>
    <dbReference type="NCBI Taxonomy" id="2608999"/>
    <lineage>
        <taxon>Bacteria</taxon>
        <taxon>Pseudomonadati</taxon>
        <taxon>Pseudomonadota</taxon>
        <taxon>Betaproteobacteria</taxon>
        <taxon>Burkholderiales</taxon>
        <taxon>Burkholderiaceae</taxon>
        <taxon>Cupriavidus</taxon>
    </lineage>
</organism>
<comment type="similarity">
    <text evidence="1">Belongs to the TPP enzyme family.</text>
</comment>
<evidence type="ECO:0000256" key="1">
    <source>
        <dbReference type="ARBA" id="ARBA00007812"/>
    </source>
</evidence>
<dbReference type="Gene3D" id="3.40.50.1220">
    <property type="entry name" value="TPP-binding domain"/>
    <property type="match status" value="1"/>
</dbReference>
<dbReference type="CDD" id="cd02002">
    <property type="entry name" value="TPP_BFDC"/>
    <property type="match status" value="1"/>
</dbReference>
<dbReference type="GO" id="GO:0003984">
    <property type="term" value="F:acetolactate synthase activity"/>
    <property type="evidence" value="ECO:0007669"/>
    <property type="project" value="TreeGrafter"/>
</dbReference>
<sequence length="524" mass="54261">MQTNQSQQPGQTLNGAESLVKTLLACGVDTCFANPGTSEMHFVAALDRIPGMRCVLGLFEGVVTGAADGYARMADKPAATLLHCGPGLANGLANLHNARRAQTPIVNIIGDQATYHRPLDAPLTADTEGWARPVSVWTRTAQRADQVGADAAAAVQAACAAPGGVASLILPSDVCWDEGGQVAAPLPPLSAPKVSPDAIEQAARWLRSGQPTLLVLAGTALREAPLADAHRIAAATDARLITPMSNARVSRGRGRFAVERVPYSGDAARARLAGIRQVILVGAPPPVTFFAYPGKSPRPYPEDAQVHVLARPEQDLADALARLADALGAPAVPVPDAVAPAGIAKGAVTSEAVAQTLSALLPEQAVVVEESVSFGRAFYPGTVHAAPHDWLQLTGGAIGAGLPLAVGAAVAVPDRRVVALQADGSGMYTVQSLWTMAREQLDVTVVVLANRKYAILLGELAGVGANPGKTALDMLDIGNPDLDWVKLAAGMGVEGARAVDMESFADLFAMANKRKGPFLIELVI</sequence>
<proteinExistence type="inferred from homology"/>
<keyword evidence="2" id="KW-0786">Thiamine pyrophosphate</keyword>
<dbReference type="NCBIfam" id="NF005760">
    <property type="entry name" value="PRK07586.1"/>
    <property type="match status" value="1"/>
</dbReference>
<dbReference type="Pfam" id="PF02775">
    <property type="entry name" value="TPP_enzyme_C"/>
    <property type="match status" value="1"/>
</dbReference>
<dbReference type="PANTHER" id="PTHR18968:SF86">
    <property type="entry name" value="ACETOLACTATE SYNTHASE LARGE SUBUNIT ILVX-RELATED"/>
    <property type="match status" value="1"/>
</dbReference>
<evidence type="ECO:0000313" key="5">
    <source>
        <dbReference type="EMBL" id="KAA6129797.1"/>
    </source>
</evidence>
<dbReference type="GO" id="GO:0050660">
    <property type="term" value="F:flavin adenine dinucleotide binding"/>
    <property type="evidence" value="ECO:0007669"/>
    <property type="project" value="TreeGrafter"/>
</dbReference>
<evidence type="ECO:0000259" key="3">
    <source>
        <dbReference type="Pfam" id="PF02775"/>
    </source>
</evidence>
<dbReference type="PANTHER" id="PTHR18968">
    <property type="entry name" value="THIAMINE PYROPHOSPHATE ENZYMES"/>
    <property type="match status" value="1"/>
</dbReference>
<protein>
    <submittedName>
        <fullName evidence="5">Acetolactate synthase large subunit</fullName>
    </submittedName>
</protein>
<dbReference type="InterPro" id="IPR011766">
    <property type="entry name" value="TPP_enzyme_TPP-bd"/>
</dbReference>
<name>A0A5M8B1V1_9BURK</name>
<dbReference type="SUPFAM" id="SSF52518">
    <property type="entry name" value="Thiamin diphosphate-binding fold (THDP-binding)"/>
    <property type="match status" value="2"/>
</dbReference>
<keyword evidence="6" id="KW-1185">Reference proteome</keyword>
<accession>A0A5M8B1V1</accession>
<dbReference type="Pfam" id="PF02776">
    <property type="entry name" value="TPP_enzyme_N"/>
    <property type="match status" value="1"/>
</dbReference>
<dbReference type="Gene3D" id="3.40.50.970">
    <property type="match status" value="2"/>
</dbReference>
<dbReference type="GO" id="GO:0044281">
    <property type="term" value="P:small molecule metabolic process"/>
    <property type="evidence" value="ECO:0007669"/>
    <property type="project" value="UniProtKB-ARBA"/>
</dbReference>
<feature type="domain" description="Thiamine pyrophosphate enzyme N-terminal TPP-binding" evidence="4">
    <location>
        <begin position="14"/>
        <end position="118"/>
    </location>
</feature>
<dbReference type="Proteomes" id="UP000324324">
    <property type="component" value="Unassembled WGS sequence"/>
</dbReference>
<dbReference type="EMBL" id="VWRN01000016">
    <property type="protein sequence ID" value="KAA6129797.1"/>
    <property type="molecule type" value="Genomic_DNA"/>
</dbReference>
<evidence type="ECO:0000256" key="2">
    <source>
        <dbReference type="ARBA" id="ARBA00023052"/>
    </source>
</evidence>
<evidence type="ECO:0000313" key="6">
    <source>
        <dbReference type="Proteomes" id="UP000324324"/>
    </source>
</evidence>
<dbReference type="InterPro" id="IPR012001">
    <property type="entry name" value="Thiamin_PyroP_enz_TPP-bd_dom"/>
</dbReference>
<dbReference type="InterPro" id="IPR045229">
    <property type="entry name" value="TPP_enz"/>
</dbReference>
<dbReference type="GO" id="GO:0030976">
    <property type="term" value="F:thiamine pyrophosphate binding"/>
    <property type="evidence" value="ECO:0007669"/>
    <property type="project" value="InterPro"/>
</dbReference>